<accession>A0A369YF55</accession>
<evidence type="ECO:0000313" key="1">
    <source>
        <dbReference type="EMBL" id="RDE72003.1"/>
    </source>
</evidence>
<name>A0A369YF55_9PAST</name>
<comment type="caution">
    <text evidence="1">The sequence shown here is derived from an EMBL/GenBank/DDBJ whole genome shotgun (WGS) entry which is preliminary data.</text>
</comment>
<dbReference type="EMBL" id="QEPN01000004">
    <property type="protein sequence ID" value="RDE72003.1"/>
    <property type="molecule type" value="Genomic_DNA"/>
</dbReference>
<sequence length="68" mass="8130">MVKGRLEEKLNQILLKMKRKKHNKRLNLSEILQKAHRLCINLSFENRQLYSIIPLIFILFPCKIGLIE</sequence>
<protein>
    <submittedName>
        <fullName evidence="1">Uncharacterized protein</fullName>
    </submittedName>
</protein>
<gene>
    <name evidence="1" type="ORF">DPV93_06665</name>
</gene>
<proteinExistence type="predicted"/>
<evidence type="ECO:0000313" key="2">
    <source>
        <dbReference type="Proteomes" id="UP000253872"/>
    </source>
</evidence>
<dbReference type="Proteomes" id="UP000253872">
    <property type="component" value="Unassembled WGS sequence"/>
</dbReference>
<reference evidence="1 2" key="1">
    <citation type="submission" date="2018-05" db="EMBL/GenBank/DDBJ databases">
        <title>Draft Genome Sequences for a Diverse set of 7 Haemophilus Species.</title>
        <authorList>
            <person name="Nichols M."/>
            <person name="Topaz N."/>
            <person name="Wang X."/>
            <person name="Wang X."/>
            <person name="Boxrud D."/>
        </authorList>
    </citation>
    <scope>NUCLEOTIDE SEQUENCE [LARGE SCALE GENOMIC DNA]</scope>
    <source>
        <strain evidence="1 2">C2002001239</strain>
    </source>
</reference>
<organism evidence="1 2">
    <name type="scientific">Haemophilus sputorum</name>
    <dbReference type="NCBI Taxonomy" id="1078480"/>
    <lineage>
        <taxon>Bacteria</taxon>
        <taxon>Pseudomonadati</taxon>
        <taxon>Pseudomonadota</taxon>
        <taxon>Gammaproteobacteria</taxon>
        <taxon>Pasteurellales</taxon>
        <taxon>Pasteurellaceae</taxon>
        <taxon>Haemophilus</taxon>
    </lineage>
</organism>
<dbReference type="AlphaFoldDB" id="A0A369YF55"/>